<name>A0ABP8CLJ1_9FLAO</name>
<evidence type="ECO:0008006" key="4">
    <source>
        <dbReference type="Google" id="ProtNLM"/>
    </source>
</evidence>
<sequence length="1665" mass="180623">MSYTNTENSQPIFVRVENSGDSDCYNASATAVFNLVVNTRAIATTPEDMVVCDDPSNDGFATFDLSSQEASILGSQDPTIYTVTFHSTQAAADANVDALPSSYTNTTPNQETIYVRVENPIYPDCYSTTSFDLIINALPTLVPVSALQVCDDDTDGFVGFPLSTKVSELLNGQTGIVVSFHETLAGAEAEPSTAEIFDGYINTTMTSQTVFVRLENSTTNCYNVNTLQLEVMENPIANITTPLEVCDDNADGFVEFDLSVKDAEVVGSQTGMMVSYYATPTNAELGDSPLPTNYTNTTAGAQEIYVRIENGTSGCYDTTTLQLIVNPLPTTIAVTPYELCDYDNPGNEEEAFDLSTKDAEILDGQVNVSLAYYENEADAELGVNPITGLYTNTSNPQTLVAVLTNTITNCTSTLTFDLVVNPLPALIVPSALEVCDDGIPDGLTEIDLSLKNTEITGNNPIYSVSYYLTQLDADSETNPLPTLYTNTSNGQIIFVRVEDTNTGCYDTTTLELIVEQAPIAFTPQALRYCDPDNDGFGLFNLTSVNNEITGGAPGLTVTYHETETNADNGVDAIDTTVNYNNIVQDAQTLYVRVESATIATDCATIVELDLIVEPTPQLVAPTPLEVCDDISADGFATFDLTTKANEILNGQDPTQYIVSYYESEANASTGLNPIANPLAYTNTDDFNQIIWVRVEDNTTVEGCYKLIALELIVNALPVLVTPAPLELCDVNNPGDEQEAFILEEANAEILNGQTGITLTYYETQLDAANGTNPIVSPYTNLSNAQTIFVRAQNDITGCYNTVTVTLRVNPIPSPEASPDPIEVCDEDNDGFAEFDLEIRTVEITNGESDVVITYHETQTDAEMGDNPITGLYTNIVANNQIIYVRSENTITGCYSLTENTLELIVHPAPEVPIDIAPYIICDSDNDGLAQFDLTTKDAEILNGQDPTAVVLTYHVSAANAEDGSNPIINVGNYTNNGNPQVIYVRLYDPITECFDTGMFELNVALPPEAIQPTQLNACDDLGEVPGDEITEFDLTLKDAEITGGNASWSVAYYETAADAQAQENVIPDPTQYTNTAINGLAANPQTLYAVVTDTDTGCVDFVTLTIRVLPNPTPTASDLLPNLELCDDVNTGDGLEVFDLTENETLIRNGEAGVSITYHETAEDADSGTNPIPDPTQYTNTSTPEQEIYVRMTKDATGCYALVDFTIVVHPLPSVVAVTDFIQCELNTDGFDNFDLTTKDAEILNGQDATQFTVSYHESLLDAELGMNGIVSLYPNLSNPQQIFVTITNTITGCSISTQSFNIEVQEAAQANPDMEAILFEACDDNMETDGDTTNDSRQFDLTFQDAEVLDGQDPLNYIVTYYATEEDANNKVNPLPTLYENVVNPQVIYARVDNDTPDVAGDDTSICYAIAEVTLQVNPLPEFGFNQSYTLCLNTNGSEVLDPLVLDTGLSATAYSFEWSYNGTAIVGETGPSIMPTQGGTYSVKVINDSTFCESELSTEVIVSEPPALVIDLLTQAFAENHVLQATASGSGDYEYSLDGGAWQDEGLFTNVSAGQHHITARDKNGCGLTTEPKFVIDYPLYFTPNGDGKNETWNIEGIGSSAKIYIFDRYGKLLKQLSPDGNGWNGTFNGNAMPTSDYWFTVEYNEPITNERKEYKAHFTLKR</sequence>
<dbReference type="Proteomes" id="UP001501682">
    <property type="component" value="Unassembled WGS sequence"/>
</dbReference>
<evidence type="ECO:0000256" key="1">
    <source>
        <dbReference type="SAM" id="MobiDB-lite"/>
    </source>
</evidence>
<accession>A0ABP8CLJ1</accession>
<dbReference type="InterPro" id="IPR026341">
    <property type="entry name" value="T9SS_type_B"/>
</dbReference>
<feature type="region of interest" description="Disordered" evidence="1">
    <location>
        <begin position="1162"/>
        <end position="1181"/>
    </location>
</feature>
<dbReference type="NCBIfam" id="TIGR04131">
    <property type="entry name" value="Bac_Flav_CTERM"/>
    <property type="match status" value="1"/>
</dbReference>
<proteinExistence type="predicted"/>
<keyword evidence="3" id="KW-1185">Reference proteome</keyword>
<evidence type="ECO:0000313" key="2">
    <source>
        <dbReference type="EMBL" id="GAA4240270.1"/>
    </source>
</evidence>
<organism evidence="2 3">
    <name type="scientific">Winogradskyella damuponensis</name>
    <dbReference type="NCBI Taxonomy" id="943939"/>
    <lineage>
        <taxon>Bacteria</taxon>
        <taxon>Pseudomonadati</taxon>
        <taxon>Bacteroidota</taxon>
        <taxon>Flavobacteriia</taxon>
        <taxon>Flavobacteriales</taxon>
        <taxon>Flavobacteriaceae</taxon>
        <taxon>Winogradskyella</taxon>
    </lineage>
</organism>
<dbReference type="EMBL" id="BAABCB010000002">
    <property type="protein sequence ID" value="GAA4240270.1"/>
    <property type="molecule type" value="Genomic_DNA"/>
</dbReference>
<evidence type="ECO:0000313" key="3">
    <source>
        <dbReference type="Proteomes" id="UP001501682"/>
    </source>
</evidence>
<dbReference type="Pfam" id="PF13585">
    <property type="entry name" value="CHU_C"/>
    <property type="match status" value="1"/>
</dbReference>
<dbReference type="RefSeq" id="WP_344711968.1">
    <property type="nucleotide sequence ID" value="NZ_BAABCB010000002.1"/>
</dbReference>
<comment type="caution">
    <text evidence="2">The sequence shown here is derived from an EMBL/GenBank/DDBJ whole genome shotgun (WGS) entry which is preliminary data.</text>
</comment>
<gene>
    <name evidence="2" type="ORF">GCM10022292_02170</name>
</gene>
<reference evidence="3" key="1">
    <citation type="journal article" date="2019" name="Int. J. Syst. Evol. Microbiol.">
        <title>The Global Catalogue of Microorganisms (GCM) 10K type strain sequencing project: providing services to taxonomists for standard genome sequencing and annotation.</title>
        <authorList>
            <consortium name="The Broad Institute Genomics Platform"/>
            <consortium name="The Broad Institute Genome Sequencing Center for Infectious Disease"/>
            <person name="Wu L."/>
            <person name="Ma J."/>
        </authorList>
    </citation>
    <scope>NUCLEOTIDE SEQUENCE [LARGE SCALE GENOMIC DNA]</scope>
    <source>
        <strain evidence="3">JCM 17633</strain>
    </source>
</reference>
<protein>
    <recommendedName>
        <fullName evidence="4">T9SS type B sorting domain-containing protein</fullName>
    </recommendedName>
</protein>